<gene>
    <name evidence="14" type="ORF">VCUG_01746</name>
</gene>
<evidence type="ECO:0000256" key="11">
    <source>
        <dbReference type="ARBA" id="ARBA00045533"/>
    </source>
</evidence>
<keyword evidence="8 13" id="KW-0735">Signal-anchor</keyword>
<evidence type="ECO:0000256" key="12">
    <source>
        <dbReference type="ARBA" id="ARBA00047037"/>
    </source>
</evidence>
<evidence type="ECO:0000256" key="9">
    <source>
        <dbReference type="ARBA" id="ARBA00022989"/>
    </source>
</evidence>
<dbReference type="GO" id="GO:0009003">
    <property type="term" value="F:signal peptidase activity"/>
    <property type="evidence" value="ECO:0007669"/>
    <property type="project" value="UniProtKB-EC"/>
</dbReference>
<keyword evidence="10 13" id="KW-0472">Membrane</keyword>
<dbReference type="EC" id="3.4.21.89" evidence="4 13"/>
<evidence type="ECO:0000256" key="5">
    <source>
        <dbReference type="ARBA" id="ARBA00019685"/>
    </source>
</evidence>
<dbReference type="CDD" id="cd06530">
    <property type="entry name" value="S26_SPase_I"/>
    <property type="match status" value="1"/>
</dbReference>
<protein>
    <recommendedName>
        <fullName evidence="5 13">Signal peptidase complex catalytic subunit SEC11</fullName>
        <ecNumber evidence="4 13">3.4.21.89</ecNumber>
    </recommendedName>
</protein>
<evidence type="ECO:0000256" key="13">
    <source>
        <dbReference type="RuleBase" id="RU362047"/>
    </source>
</evidence>
<dbReference type="PANTHER" id="PTHR10806:SF6">
    <property type="entry name" value="SIGNAL PEPTIDASE COMPLEX CATALYTIC SUBUNIT SEC11"/>
    <property type="match status" value="1"/>
</dbReference>
<sequence>MFDLFFSPKEIRSLKRMSKRQLLLQFVNASYSVMGTYMLWKLIGLFLNNDSPIVVVLSESMEPGFKRGDILFLSPRPYDVGDMTVFQINKKEIPIVHRAIRKLGSKVLTKGDNNMRDDVPLYRPGQYMLEPSDIISCVFGSIPYFGMITIWINTFPWIKIIILFCIGMTVFFTRDE</sequence>
<keyword evidence="6 13" id="KW-0812">Transmembrane</keyword>
<dbReference type="GeneID" id="19879619"/>
<organism evidence="14 15">
    <name type="scientific">Vavraia culicis (isolate floridensis)</name>
    <name type="common">Microsporidian parasite</name>
    <dbReference type="NCBI Taxonomy" id="948595"/>
    <lineage>
        <taxon>Eukaryota</taxon>
        <taxon>Fungi</taxon>
        <taxon>Fungi incertae sedis</taxon>
        <taxon>Microsporidia</taxon>
        <taxon>Pleistophoridae</taxon>
        <taxon>Vavraia</taxon>
    </lineage>
</organism>
<dbReference type="InterPro" id="IPR019533">
    <property type="entry name" value="Peptidase_S26"/>
</dbReference>
<dbReference type="PANTHER" id="PTHR10806">
    <property type="entry name" value="SIGNAL PEPTIDASE COMPLEX CATALYTIC SUBUNIT SEC11"/>
    <property type="match status" value="1"/>
</dbReference>
<keyword evidence="13" id="KW-0378">Hydrolase</keyword>
<comment type="subunit">
    <text evidence="12">Component of the signal peptidase complex (SPC) composed of a catalytic subunit SEC11 and three accessory subunits SPC1, SPC2 and SPC3. The complex induces a local thinning of the ER membrane which is used to measure the length of the signal peptide (SP) h-region of protein substrates. This ensures the selectivity of the complex towards h-regions shorter than 18-20 amino acids. SPC associates with the translocon complex.</text>
</comment>
<dbReference type="EMBL" id="GL877433">
    <property type="protein sequence ID" value="ELA46787.1"/>
    <property type="molecule type" value="Genomic_DNA"/>
</dbReference>
<keyword evidence="7 13" id="KW-0256">Endoplasmic reticulum</keyword>
<dbReference type="InterPro" id="IPR001733">
    <property type="entry name" value="Peptidase_S26B"/>
</dbReference>
<dbReference type="PRINTS" id="PR00728">
    <property type="entry name" value="SIGNALPTASE"/>
</dbReference>
<feature type="transmembrane region" description="Helical" evidence="13">
    <location>
        <begin position="21"/>
        <end position="40"/>
    </location>
</feature>
<dbReference type="RefSeq" id="XP_008074762.1">
    <property type="nucleotide sequence ID" value="XM_008076571.1"/>
</dbReference>
<dbReference type="InterPro" id="IPR036286">
    <property type="entry name" value="LexA/Signal_pep-like_sf"/>
</dbReference>
<evidence type="ECO:0000256" key="10">
    <source>
        <dbReference type="ARBA" id="ARBA00023136"/>
    </source>
</evidence>
<proteinExistence type="inferred from homology"/>
<comment type="catalytic activity">
    <reaction evidence="1 13">
        <text>Cleavage of hydrophobic, N-terminal signal or leader sequences from secreted and periplasmic proteins.</text>
        <dbReference type="EC" id="3.4.21.89"/>
    </reaction>
</comment>
<comment type="similarity">
    <text evidence="3 13">Belongs to the peptidase S26B family.</text>
</comment>
<keyword evidence="15" id="KW-1185">Reference proteome</keyword>
<dbReference type="VEuPathDB" id="MicrosporidiaDB:VCUG_01746"/>
<evidence type="ECO:0000313" key="15">
    <source>
        <dbReference type="Proteomes" id="UP000011081"/>
    </source>
</evidence>
<dbReference type="SUPFAM" id="SSF51306">
    <property type="entry name" value="LexA/Signal peptidase"/>
    <property type="match status" value="1"/>
</dbReference>
<comment type="subcellular location">
    <subcellularLocation>
        <location evidence="2">Endoplasmic reticulum membrane</location>
        <topology evidence="2">Single-pass type II membrane protein</topology>
    </subcellularLocation>
</comment>
<name>L2GTV1_VAVCU</name>
<evidence type="ECO:0000256" key="1">
    <source>
        <dbReference type="ARBA" id="ARBA00000677"/>
    </source>
</evidence>
<reference evidence="15" key="1">
    <citation type="submission" date="2011-03" db="EMBL/GenBank/DDBJ databases">
        <title>The genome sequence of Vavraia culicis strain floridensis.</title>
        <authorList>
            <consortium name="The Broad Institute Genome Sequencing Platform"/>
            <person name="Cuomo C."/>
            <person name="Becnel J."/>
            <person name="Sanscrainte N."/>
            <person name="Young S.K."/>
            <person name="Zeng Q."/>
            <person name="Gargeya S."/>
            <person name="Fitzgerald M."/>
            <person name="Haas B."/>
            <person name="Abouelleil A."/>
            <person name="Alvarado L."/>
            <person name="Arachchi H.M."/>
            <person name="Berlin A."/>
            <person name="Chapman S.B."/>
            <person name="Gearin G."/>
            <person name="Goldberg J."/>
            <person name="Griggs A."/>
            <person name="Gujja S."/>
            <person name="Hansen M."/>
            <person name="Heiman D."/>
            <person name="Howarth C."/>
            <person name="Larimer J."/>
            <person name="Lui A."/>
            <person name="MacDonald P.J.P."/>
            <person name="McCowen C."/>
            <person name="Montmayeur A."/>
            <person name="Murphy C."/>
            <person name="Neiman D."/>
            <person name="Pearson M."/>
            <person name="Priest M."/>
            <person name="Roberts A."/>
            <person name="Saif S."/>
            <person name="Shea T."/>
            <person name="Sisk P."/>
            <person name="Stolte C."/>
            <person name="Sykes S."/>
            <person name="Wortman J."/>
            <person name="Nusbaum C."/>
            <person name="Birren B."/>
        </authorList>
    </citation>
    <scope>NUCLEOTIDE SEQUENCE [LARGE SCALE GENOMIC DNA]</scope>
    <source>
        <strain evidence="15">floridensis</strain>
    </source>
</reference>
<dbReference type="InParanoid" id="L2GTV1"/>
<feature type="transmembrane region" description="Helical" evidence="13">
    <location>
        <begin position="148"/>
        <end position="172"/>
    </location>
</feature>
<dbReference type="FunCoup" id="L2GTV1">
    <property type="interactions" value="105"/>
</dbReference>
<dbReference type="GO" id="GO:0005787">
    <property type="term" value="C:signal peptidase complex"/>
    <property type="evidence" value="ECO:0007669"/>
    <property type="project" value="EnsemblFungi"/>
</dbReference>
<dbReference type="MEROPS" id="S26.010"/>
<dbReference type="STRING" id="948595.L2GTV1"/>
<dbReference type="OMA" id="GSMEPFM"/>
<dbReference type="GO" id="GO:0004252">
    <property type="term" value="F:serine-type endopeptidase activity"/>
    <property type="evidence" value="ECO:0007669"/>
    <property type="project" value="InterPro"/>
</dbReference>
<dbReference type="NCBIfam" id="TIGR02228">
    <property type="entry name" value="sigpep_I_arch"/>
    <property type="match status" value="1"/>
</dbReference>
<accession>L2GTV1</accession>
<evidence type="ECO:0000256" key="4">
    <source>
        <dbReference type="ARBA" id="ARBA00013208"/>
    </source>
</evidence>
<evidence type="ECO:0000256" key="2">
    <source>
        <dbReference type="ARBA" id="ARBA00004648"/>
    </source>
</evidence>
<keyword evidence="9 13" id="KW-1133">Transmembrane helix</keyword>
<dbReference type="GO" id="GO:0006465">
    <property type="term" value="P:signal peptide processing"/>
    <property type="evidence" value="ECO:0007669"/>
    <property type="project" value="UniProtKB-UniRule"/>
</dbReference>
<dbReference type="Proteomes" id="UP000011081">
    <property type="component" value="Unassembled WGS sequence"/>
</dbReference>
<evidence type="ECO:0000256" key="8">
    <source>
        <dbReference type="ARBA" id="ARBA00022968"/>
    </source>
</evidence>
<evidence type="ECO:0000256" key="3">
    <source>
        <dbReference type="ARBA" id="ARBA00011035"/>
    </source>
</evidence>
<dbReference type="AlphaFoldDB" id="L2GTV1"/>
<dbReference type="GO" id="GO:0045047">
    <property type="term" value="P:protein targeting to ER"/>
    <property type="evidence" value="ECO:0007669"/>
    <property type="project" value="EnsemblFungi"/>
</dbReference>
<evidence type="ECO:0000313" key="14">
    <source>
        <dbReference type="EMBL" id="ELA46787.1"/>
    </source>
</evidence>
<dbReference type="HOGENOM" id="CLU_089996_0_0_1"/>
<comment type="function">
    <text evidence="11">Catalytic component of the signal peptidase complex (SPC) which catalyzes the cleavage of N-terminal signal sequences from nascent proteins as they are translocated into the lumen of the endoplasmic reticulum. Specifically cleaves N-terminal signal peptides that contain a hydrophobic alpha-helix (h-region) shorter than 18-20 amino acids.</text>
</comment>
<keyword evidence="13" id="KW-0645">Protease</keyword>
<dbReference type="OrthoDB" id="10257561at2759"/>
<evidence type="ECO:0000256" key="6">
    <source>
        <dbReference type="ARBA" id="ARBA00022692"/>
    </source>
</evidence>
<evidence type="ECO:0000256" key="7">
    <source>
        <dbReference type="ARBA" id="ARBA00022824"/>
    </source>
</evidence>